<proteinExistence type="predicted"/>
<sequence>MCLGAVNVEAVVAEQTAKATEALVDELLRTAVAATAEAPNRAVKRRVRQRLHKKLGAVLNKQEFEVAMERFHAAAEAQRVRQDEAARPQRRGPVNRAPVSAPIGAAPARPPQASPSQVVAVPVWMVGAPVAGPAPAGRMGQVQMPQMPQMPQQMQPRWNCGIPVCAVQDVRQFQEQVRVPEMTSAQAKVPHMNQTYMEPQEDLDLGVNQTFRFQRAMSEGAGCDHVQTVQNAGPAANLPVQRTFI</sequence>
<organism evidence="2 3">
    <name type="scientific">Symbiodinium necroappetens</name>
    <dbReference type="NCBI Taxonomy" id="1628268"/>
    <lineage>
        <taxon>Eukaryota</taxon>
        <taxon>Sar</taxon>
        <taxon>Alveolata</taxon>
        <taxon>Dinophyceae</taxon>
        <taxon>Suessiales</taxon>
        <taxon>Symbiodiniaceae</taxon>
        <taxon>Symbiodinium</taxon>
    </lineage>
</organism>
<keyword evidence="3" id="KW-1185">Reference proteome</keyword>
<gene>
    <name evidence="2" type="primary">Dmxl2</name>
    <name evidence="2" type="ORF">SNEC2469_LOCUS10695</name>
</gene>
<dbReference type="Proteomes" id="UP000601435">
    <property type="component" value="Unassembled WGS sequence"/>
</dbReference>
<evidence type="ECO:0000313" key="2">
    <source>
        <dbReference type="EMBL" id="CAE7392952.1"/>
    </source>
</evidence>
<reference evidence="2" key="1">
    <citation type="submission" date="2021-02" db="EMBL/GenBank/DDBJ databases">
        <authorList>
            <person name="Dougan E. K."/>
            <person name="Rhodes N."/>
            <person name="Thang M."/>
            <person name="Chan C."/>
        </authorList>
    </citation>
    <scope>NUCLEOTIDE SEQUENCE</scope>
</reference>
<dbReference type="AlphaFoldDB" id="A0A812QLB3"/>
<comment type="caution">
    <text evidence="2">The sequence shown here is derived from an EMBL/GenBank/DDBJ whole genome shotgun (WGS) entry which is preliminary data.</text>
</comment>
<name>A0A812QLB3_9DINO</name>
<dbReference type="EMBL" id="CAJNJA010017038">
    <property type="protein sequence ID" value="CAE7392952.1"/>
    <property type="molecule type" value="Genomic_DNA"/>
</dbReference>
<evidence type="ECO:0000256" key="1">
    <source>
        <dbReference type="SAM" id="MobiDB-lite"/>
    </source>
</evidence>
<feature type="non-terminal residue" evidence="2">
    <location>
        <position position="1"/>
    </location>
</feature>
<dbReference type="OrthoDB" id="440839at2759"/>
<feature type="compositionally biased region" description="Basic and acidic residues" evidence="1">
    <location>
        <begin position="78"/>
        <end position="87"/>
    </location>
</feature>
<evidence type="ECO:0000313" key="3">
    <source>
        <dbReference type="Proteomes" id="UP000601435"/>
    </source>
</evidence>
<protein>
    <submittedName>
        <fullName evidence="2">Dmxl2 protein</fullName>
    </submittedName>
</protein>
<accession>A0A812QLB3</accession>
<feature type="region of interest" description="Disordered" evidence="1">
    <location>
        <begin position="78"/>
        <end position="114"/>
    </location>
</feature>